<sequence length="391" mass="44815">MNISRMNVDFGNSMYMNLIDGYFFELPTNVVEISKEAAEGKFTSIVEDPADLKDRLLVSTVIDETERYFLVGELAEPEVLGNQHIKKLHNKVESHIPYVTFLAATAYYQALKGKREDNEVTIEYFQTMLPIWLLKKLDKFSEMQKRMASKFLGTHQVKVLTLGLEKELTIKVEDAACRIESEVARWAIKKNFDLEDKDYAEQFKNYDVVFCDLGGGTDDLVLLPAGLKPPKSRDSFVSNTEAPFLAHLEKLRKEKLLEHFDSVRELEKFIYSNIGKTKMERRDGNTGQKFDLTDIIKKSLKEYTEIKIAQAENTFPAPKDKVYKYLYFGGVGEVLEESISVVTEERYGRDISESNHIVAEDARLLNLYGLEVLSRAEQVKKQANEKEAQSI</sequence>
<dbReference type="InterPro" id="IPR054368">
    <property type="entry name" value="Alp7A-like_C"/>
</dbReference>
<dbReference type="AlphaFoldDB" id="A0A856M6J2"/>
<evidence type="ECO:0000259" key="1">
    <source>
        <dbReference type="Pfam" id="PF22128"/>
    </source>
</evidence>
<protein>
    <recommendedName>
        <fullName evidence="1">Alp7A-like C-terminal domain-containing protein</fullName>
    </recommendedName>
</protein>
<proteinExistence type="predicted"/>
<dbReference type="Gene3D" id="3.30.420.40">
    <property type="match status" value="1"/>
</dbReference>
<dbReference type="CDD" id="cd24023">
    <property type="entry name" value="ASKHA_NBD_ParM_Alp7A-like"/>
    <property type="match status" value="1"/>
</dbReference>
<dbReference type="SMR" id="A0A856M6J2"/>
<name>A0A856M6J2_9BACI</name>
<keyword evidence="2" id="KW-0614">Plasmid</keyword>
<keyword evidence="3" id="KW-1185">Reference proteome</keyword>
<dbReference type="Pfam" id="PF22128">
    <property type="entry name" value="Alp7A_like_C"/>
    <property type="match status" value="1"/>
</dbReference>
<dbReference type="EMBL" id="CP041370">
    <property type="protein sequence ID" value="QDK92308.1"/>
    <property type="molecule type" value="Genomic_DNA"/>
</dbReference>
<reference evidence="2 3" key="1">
    <citation type="submission" date="2019-07" db="EMBL/GenBank/DDBJ databases">
        <title>Bacillus alkalisoli sp. nov. isolated from saline soil.</title>
        <authorList>
            <person name="Sun J.-Q."/>
            <person name="Xu L."/>
        </authorList>
    </citation>
    <scope>NUCLEOTIDE SEQUENCE [LARGE SCALE GENOMIC DNA]</scope>
    <source>
        <strain evidence="2 3">M4U3P1</strain>
        <plasmid evidence="2 3">unnamed1</plasmid>
    </source>
</reference>
<dbReference type="RefSeq" id="WP_013603291.1">
    <property type="nucleotide sequence ID" value="NZ_CP041370.1"/>
</dbReference>
<evidence type="ECO:0000313" key="2">
    <source>
        <dbReference type="EMBL" id="QDK92308.1"/>
    </source>
</evidence>
<dbReference type="Proteomes" id="UP000318138">
    <property type="component" value="Plasmid unnamed1"/>
</dbReference>
<dbReference type="KEGG" id="psua:FLK61_00385"/>
<geneLocation type="plasmid" evidence="2 3">
    <name>unnamed1</name>
</geneLocation>
<organism evidence="2 3">
    <name type="scientific">Paenalkalicoccus suaedae</name>
    <dbReference type="NCBI Taxonomy" id="2592382"/>
    <lineage>
        <taxon>Bacteria</taxon>
        <taxon>Bacillati</taxon>
        <taxon>Bacillota</taxon>
        <taxon>Bacilli</taxon>
        <taxon>Bacillales</taxon>
        <taxon>Bacillaceae</taxon>
        <taxon>Paenalkalicoccus</taxon>
    </lineage>
</organism>
<feature type="domain" description="Alp7A-like C-terminal" evidence="1">
    <location>
        <begin position="207"/>
        <end position="362"/>
    </location>
</feature>
<evidence type="ECO:0000313" key="3">
    <source>
        <dbReference type="Proteomes" id="UP000318138"/>
    </source>
</evidence>
<gene>
    <name evidence="2" type="ORF">FLK61_00385</name>
</gene>
<accession>A0A856M6J2</accession>